<evidence type="ECO:0000313" key="3">
    <source>
        <dbReference type="EMBL" id="MBD1382215.1"/>
    </source>
</evidence>
<dbReference type="EMBL" id="JACXAI010000027">
    <property type="protein sequence ID" value="MBD1382215.1"/>
    <property type="molecule type" value="Genomic_DNA"/>
</dbReference>
<evidence type="ECO:0000256" key="1">
    <source>
        <dbReference type="ARBA" id="ARBA00023125"/>
    </source>
</evidence>
<keyword evidence="4" id="KW-1185">Reference proteome</keyword>
<dbReference type="InterPro" id="IPR009061">
    <property type="entry name" value="DNA-bd_dom_put_sf"/>
</dbReference>
<dbReference type="GO" id="GO:0003677">
    <property type="term" value="F:DNA binding"/>
    <property type="evidence" value="ECO:0007669"/>
    <property type="project" value="UniProtKB-KW"/>
</dbReference>
<evidence type="ECO:0000313" key="4">
    <source>
        <dbReference type="Proteomes" id="UP000626844"/>
    </source>
</evidence>
<dbReference type="Gene3D" id="1.10.1660.10">
    <property type="match status" value="1"/>
</dbReference>
<dbReference type="PANTHER" id="PTHR30204:SF95">
    <property type="entry name" value="HTH-TYPE TRANSCRIPTIONAL REGULATOR CUER"/>
    <property type="match status" value="1"/>
</dbReference>
<dbReference type="Proteomes" id="UP000626844">
    <property type="component" value="Unassembled WGS sequence"/>
</dbReference>
<evidence type="ECO:0000259" key="2">
    <source>
        <dbReference type="PROSITE" id="PS50937"/>
    </source>
</evidence>
<dbReference type="PANTHER" id="PTHR30204">
    <property type="entry name" value="REDOX-CYCLING DRUG-SENSING TRANSCRIPTIONAL ACTIVATOR SOXR"/>
    <property type="match status" value="1"/>
</dbReference>
<dbReference type="GO" id="GO:0003700">
    <property type="term" value="F:DNA-binding transcription factor activity"/>
    <property type="evidence" value="ECO:0007669"/>
    <property type="project" value="InterPro"/>
</dbReference>
<dbReference type="RefSeq" id="WP_191160196.1">
    <property type="nucleotide sequence ID" value="NZ_JACXAI010000027.1"/>
</dbReference>
<dbReference type="AlphaFoldDB" id="A0A926NK29"/>
<gene>
    <name evidence="3" type="ORF">IC621_18505</name>
</gene>
<dbReference type="SUPFAM" id="SSF46955">
    <property type="entry name" value="Putative DNA-binding domain"/>
    <property type="match status" value="1"/>
</dbReference>
<dbReference type="InterPro" id="IPR000551">
    <property type="entry name" value="MerR-type_HTH_dom"/>
</dbReference>
<name>A0A926NK29_9BACI</name>
<protein>
    <submittedName>
        <fullName evidence="3">MerR family transcriptional regulator</fullName>
    </submittedName>
</protein>
<sequence length="137" mass="15984">MDGAETLRIGELAVKANVTKRTIDYYTNMGLLEATRSSSNYRFYNQNELDKLMFIEACKKKNMTLTEIKDELIKRNECLQKLDDIDQLKDQILHLNKDVGQVLKMIENLDPDERKLLRKQLTQDHLALIQSLVLLLM</sequence>
<dbReference type="InterPro" id="IPR047057">
    <property type="entry name" value="MerR_fam"/>
</dbReference>
<comment type="caution">
    <text evidence="3">The sequence shown here is derived from an EMBL/GenBank/DDBJ whole genome shotgun (WGS) entry which is preliminary data.</text>
</comment>
<dbReference type="PROSITE" id="PS50937">
    <property type="entry name" value="HTH_MERR_2"/>
    <property type="match status" value="1"/>
</dbReference>
<feature type="domain" description="HTH merR-type" evidence="2">
    <location>
        <begin position="6"/>
        <end position="74"/>
    </location>
</feature>
<dbReference type="PRINTS" id="PR00040">
    <property type="entry name" value="HTHMERR"/>
</dbReference>
<reference evidence="3" key="1">
    <citation type="submission" date="2020-09" db="EMBL/GenBank/DDBJ databases">
        <title>A novel bacterium of genus Bacillus, isolated from South China Sea.</title>
        <authorList>
            <person name="Huang H."/>
            <person name="Mo K."/>
            <person name="Hu Y."/>
        </authorList>
    </citation>
    <scope>NUCLEOTIDE SEQUENCE</scope>
    <source>
        <strain evidence="3">IB182487</strain>
    </source>
</reference>
<proteinExistence type="predicted"/>
<dbReference type="Pfam" id="PF13411">
    <property type="entry name" value="MerR_1"/>
    <property type="match status" value="1"/>
</dbReference>
<accession>A0A926NK29</accession>
<dbReference type="SMART" id="SM00422">
    <property type="entry name" value="HTH_MERR"/>
    <property type="match status" value="1"/>
</dbReference>
<organism evidence="3 4">
    <name type="scientific">Metabacillus arenae</name>
    <dbReference type="NCBI Taxonomy" id="2771434"/>
    <lineage>
        <taxon>Bacteria</taxon>
        <taxon>Bacillati</taxon>
        <taxon>Bacillota</taxon>
        <taxon>Bacilli</taxon>
        <taxon>Bacillales</taxon>
        <taxon>Bacillaceae</taxon>
        <taxon>Metabacillus</taxon>
    </lineage>
</organism>
<keyword evidence="1" id="KW-0238">DNA-binding</keyword>